<keyword evidence="3 5" id="KW-1133">Transmembrane helix</keyword>
<evidence type="ECO:0000256" key="5">
    <source>
        <dbReference type="SAM" id="Phobius"/>
    </source>
</evidence>
<organism evidence="8 9">
    <name type="scientific">Caerostris darwini</name>
    <dbReference type="NCBI Taxonomy" id="1538125"/>
    <lineage>
        <taxon>Eukaryota</taxon>
        <taxon>Metazoa</taxon>
        <taxon>Ecdysozoa</taxon>
        <taxon>Arthropoda</taxon>
        <taxon>Chelicerata</taxon>
        <taxon>Arachnida</taxon>
        <taxon>Araneae</taxon>
        <taxon>Araneomorphae</taxon>
        <taxon>Entelegynae</taxon>
        <taxon>Araneoidea</taxon>
        <taxon>Araneidae</taxon>
        <taxon>Caerostris</taxon>
    </lineage>
</organism>
<dbReference type="AlphaFoldDB" id="A0AAV4RYD4"/>
<feature type="domain" description="Neurotransmitter-gated ion-channel transmembrane" evidence="7">
    <location>
        <begin position="87"/>
        <end position="116"/>
    </location>
</feature>
<feature type="domain" description="Neurotransmitter-gated ion-channel ligand-binding" evidence="6">
    <location>
        <begin position="1"/>
        <end position="79"/>
    </location>
</feature>
<evidence type="ECO:0000313" key="9">
    <source>
        <dbReference type="Proteomes" id="UP001054837"/>
    </source>
</evidence>
<dbReference type="InterPro" id="IPR006029">
    <property type="entry name" value="Neurotrans-gated_channel_TM"/>
</dbReference>
<protein>
    <submittedName>
        <fullName evidence="8">Gamma-aminobutyric acid receptor alpha-like</fullName>
    </submittedName>
</protein>
<accession>A0AAV4RYD4</accession>
<keyword evidence="2 5" id="KW-0812">Transmembrane</keyword>
<keyword evidence="4 5" id="KW-0472">Membrane</keyword>
<evidence type="ECO:0000256" key="2">
    <source>
        <dbReference type="ARBA" id="ARBA00022692"/>
    </source>
</evidence>
<proteinExistence type="predicted"/>
<keyword evidence="8" id="KW-0675">Receptor</keyword>
<evidence type="ECO:0000256" key="3">
    <source>
        <dbReference type="ARBA" id="ARBA00022989"/>
    </source>
</evidence>
<dbReference type="InterPro" id="IPR036734">
    <property type="entry name" value="Neur_chan_lig-bd_sf"/>
</dbReference>
<dbReference type="InterPro" id="IPR006201">
    <property type="entry name" value="Neur_channel"/>
</dbReference>
<dbReference type="GO" id="GO:0004888">
    <property type="term" value="F:transmembrane signaling receptor activity"/>
    <property type="evidence" value="ECO:0007669"/>
    <property type="project" value="InterPro"/>
</dbReference>
<dbReference type="InterPro" id="IPR038050">
    <property type="entry name" value="Neuro_actylchol_rec"/>
</dbReference>
<evidence type="ECO:0000259" key="7">
    <source>
        <dbReference type="Pfam" id="PF02932"/>
    </source>
</evidence>
<evidence type="ECO:0000256" key="1">
    <source>
        <dbReference type="ARBA" id="ARBA00004141"/>
    </source>
</evidence>
<dbReference type="SUPFAM" id="SSF90112">
    <property type="entry name" value="Neurotransmitter-gated ion-channel transmembrane pore"/>
    <property type="match status" value="1"/>
</dbReference>
<dbReference type="Pfam" id="PF02932">
    <property type="entry name" value="Neur_chan_memb"/>
    <property type="match status" value="1"/>
</dbReference>
<dbReference type="Gene3D" id="2.70.170.10">
    <property type="entry name" value="Neurotransmitter-gated ion-channel ligand-binding domain"/>
    <property type="match status" value="1"/>
</dbReference>
<dbReference type="GO" id="GO:0005230">
    <property type="term" value="F:extracellular ligand-gated monoatomic ion channel activity"/>
    <property type="evidence" value="ECO:0007669"/>
    <property type="project" value="InterPro"/>
</dbReference>
<comment type="caution">
    <text evidence="8">The sequence shown here is derived from an EMBL/GenBank/DDBJ whole genome shotgun (WGS) entry which is preliminary data.</text>
</comment>
<dbReference type="Pfam" id="PF02931">
    <property type="entry name" value="Neur_chan_LBD"/>
    <property type="match status" value="1"/>
</dbReference>
<name>A0AAV4RYD4_9ARAC</name>
<evidence type="ECO:0000313" key="8">
    <source>
        <dbReference type="EMBL" id="GIY27338.1"/>
    </source>
</evidence>
<dbReference type="SUPFAM" id="SSF63712">
    <property type="entry name" value="Nicotinic receptor ligand binding domain-like"/>
    <property type="match status" value="1"/>
</dbReference>
<dbReference type="Gene3D" id="1.20.58.390">
    <property type="entry name" value="Neurotransmitter-gated ion-channel transmembrane domain"/>
    <property type="match status" value="1"/>
</dbReference>
<feature type="transmembrane region" description="Helical" evidence="5">
    <location>
        <begin position="83"/>
        <end position="104"/>
    </location>
</feature>
<comment type="subcellular location">
    <subcellularLocation>
        <location evidence="1">Membrane</location>
        <topology evidence="1">Multi-pass membrane protein</topology>
    </subcellularLocation>
</comment>
<gene>
    <name evidence="8" type="primary">Grd</name>
    <name evidence="8" type="ORF">CDAR_391971</name>
</gene>
<dbReference type="InterPro" id="IPR006202">
    <property type="entry name" value="Neur_chan_lig-bd"/>
</dbReference>
<keyword evidence="9" id="KW-1185">Reference proteome</keyword>
<dbReference type="PANTHER" id="PTHR18945">
    <property type="entry name" value="NEUROTRANSMITTER GATED ION CHANNEL"/>
    <property type="match status" value="1"/>
</dbReference>
<dbReference type="Proteomes" id="UP001054837">
    <property type="component" value="Unassembled WGS sequence"/>
</dbReference>
<dbReference type="GO" id="GO:0016020">
    <property type="term" value="C:membrane"/>
    <property type="evidence" value="ECO:0007669"/>
    <property type="project" value="UniProtKB-SubCell"/>
</dbReference>
<reference evidence="8 9" key="1">
    <citation type="submission" date="2021-06" db="EMBL/GenBank/DDBJ databases">
        <title>Caerostris darwini draft genome.</title>
        <authorList>
            <person name="Kono N."/>
            <person name="Arakawa K."/>
        </authorList>
    </citation>
    <scope>NUCLEOTIDE SEQUENCE [LARGE SCALE GENOMIC DNA]</scope>
</reference>
<dbReference type="EMBL" id="BPLQ01007044">
    <property type="protein sequence ID" value="GIY27338.1"/>
    <property type="molecule type" value="Genomic_DNA"/>
</dbReference>
<dbReference type="InterPro" id="IPR036719">
    <property type="entry name" value="Neuro-gated_channel_TM_sf"/>
</dbReference>
<sequence>MRLENFPMDVQRCPLQIGSFGYSDRDIQYRWNPLRSVVIAPDMKLSMFDVTDTPTGNLTEMHRKGPFSVLVVSFHLKRHMGYFVIEVYAPCTMLVVLSWVAFWINREATADRVALASERSYICESIAERAGLKTVGKEKLKIFTFASNEASISELERKRITLKNCNSDLVITLEALATKTICASKISSPSRRMVELLQKEGFELSDSGASSGRVNILIGKDYLSAVLTGKTHRLNNCLMLYESVFGWTLKW</sequence>
<evidence type="ECO:0000259" key="6">
    <source>
        <dbReference type="Pfam" id="PF02931"/>
    </source>
</evidence>
<evidence type="ECO:0000256" key="4">
    <source>
        <dbReference type="ARBA" id="ARBA00023136"/>
    </source>
</evidence>